<dbReference type="EMBL" id="QQAZ01000008">
    <property type="protein sequence ID" value="RDI48365.1"/>
    <property type="molecule type" value="Genomic_DNA"/>
</dbReference>
<dbReference type="PROSITE" id="PS51168">
    <property type="entry name" value="CHORISMATE_MUT_2"/>
    <property type="match status" value="1"/>
</dbReference>
<evidence type="ECO:0000259" key="5">
    <source>
        <dbReference type="PROSITE" id="PS51168"/>
    </source>
</evidence>
<dbReference type="InterPro" id="IPR036979">
    <property type="entry name" value="CM_dom_sf"/>
</dbReference>
<dbReference type="GO" id="GO:0046417">
    <property type="term" value="P:chorismate metabolic process"/>
    <property type="evidence" value="ECO:0007669"/>
    <property type="project" value="InterPro"/>
</dbReference>
<dbReference type="NCBIfam" id="TIGR01806">
    <property type="entry name" value="CM_mono2"/>
    <property type="match status" value="1"/>
</dbReference>
<dbReference type="InterPro" id="IPR002701">
    <property type="entry name" value="CM_II_prokaryot"/>
</dbReference>
<dbReference type="PANTHER" id="PTHR38041:SF2">
    <property type="entry name" value="SECRETED CHORISMATE MUTASE"/>
    <property type="match status" value="1"/>
</dbReference>
<evidence type="ECO:0000313" key="7">
    <source>
        <dbReference type="Proteomes" id="UP000255355"/>
    </source>
</evidence>
<dbReference type="PANTHER" id="PTHR38041">
    <property type="entry name" value="CHORISMATE MUTASE"/>
    <property type="match status" value="1"/>
</dbReference>
<evidence type="ECO:0000256" key="1">
    <source>
        <dbReference type="ARBA" id="ARBA00004817"/>
    </source>
</evidence>
<feature type="domain" description="Chorismate mutase" evidence="5">
    <location>
        <begin position="43"/>
        <end position="145"/>
    </location>
</feature>
<name>A0A370GXG2_9NOCA</name>
<protein>
    <recommendedName>
        <fullName evidence="2">chorismate mutase</fullName>
        <ecNumber evidence="2">5.4.99.5</ecNumber>
    </recommendedName>
</protein>
<dbReference type="Proteomes" id="UP000255355">
    <property type="component" value="Unassembled WGS sequence"/>
</dbReference>
<dbReference type="InterPro" id="IPR036263">
    <property type="entry name" value="Chorismate_II_sf"/>
</dbReference>
<dbReference type="EC" id="5.4.99.5" evidence="2"/>
<dbReference type="SUPFAM" id="SSF48600">
    <property type="entry name" value="Chorismate mutase II"/>
    <property type="match status" value="1"/>
</dbReference>
<gene>
    <name evidence="6" type="ORF">DFR68_108197</name>
</gene>
<comment type="pathway">
    <text evidence="1">Metabolic intermediate biosynthesis; prephenate biosynthesis; prephenate from chorismate: step 1/1.</text>
</comment>
<evidence type="ECO:0000256" key="3">
    <source>
        <dbReference type="ARBA" id="ARBA00022729"/>
    </source>
</evidence>
<comment type="caution">
    <text evidence="6">The sequence shown here is derived from an EMBL/GenBank/DDBJ whole genome shotgun (WGS) entry which is preliminary data.</text>
</comment>
<dbReference type="GO" id="GO:0009697">
    <property type="term" value="P:salicylic acid biosynthetic process"/>
    <property type="evidence" value="ECO:0007669"/>
    <property type="project" value="TreeGrafter"/>
</dbReference>
<sequence length="228" mass="23792">MRVGSDGRGLAGPRHHGRRQRRRAALVLAFAVAFGTVLAGASPVSADRVPPATAETADSAAPSPLGGLVELVLERLNTADAVAAAKWATAARTGQPPVVDDPAREAEVYDSMAAAGGGLGLPEPWVRQVFYGQIEANKMVQRGLQTWWRFDPGSVPATPPDLSAVRPVIDRVNGEILRQLAAHRGELAGPECAERLAAAVFPVLTSGRADALHQAALVRASVVLCPAP</sequence>
<evidence type="ECO:0000256" key="2">
    <source>
        <dbReference type="ARBA" id="ARBA00012404"/>
    </source>
</evidence>
<keyword evidence="7" id="KW-1185">Reference proteome</keyword>
<keyword evidence="3" id="KW-0732">Signal</keyword>
<dbReference type="SMART" id="SM00830">
    <property type="entry name" value="CM_2"/>
    <property type="match status" value="1"/>
</dbReference>
<dbReference type="UniPathway" id="UPA00120">
    <property type="reaction ID" value="UER00203"/>
</dbReference>
<organism evidence="6 7">
    <name type="scientific">Nocardia mexicana</name>
    <dbReference type="NCBI Taxonomy" id="279262"/>
    <lineage>
        <taxon>Bacteria</taxon>
        <taxon>Bacillati</taxon>
        <taxon>Actinomycetota</taxon>
        <taxon>Actinomycetes</taxon>
        <taxon>Mycobacteriales</taxon>
        <taxon>Nocardiaceae</taxon>
        <taxon>Nocardia</taxon>
    </lineage>
</organism>
<reference evidence="6 7" key="1">
    <citation type="submission" date="2018-07" db="EMBL/GenBank/DDBJ databases">
        <title>Genomic Encyclopedia of Type Strains, Phase IV (KMG-IV): sequencing the most valuable type-strain genomes for metagenomic binning, comparative biology and taxonomic classification.</title>
        <authorList>
            <person name="Goeker M."/>
        </authorList>
    </citation>
    <scope>NUCLEOTIDE SEQUENCE [LARGE SCALE GENOMIC DNA]</scope>
    <source>
        <strain evidence="6 7">DSM 44952</strain>
    </source>
</reference>
<dbReference type="AlphaFoldDB" id="A0A370GXG2"/>
<proteinExistence type="predicted"/>
<accession>A0A370GXG2</accession>
<dbReference type="GO" id="GO:0004106">
    <property type="term" value="F:chorismate mutase activity"/>
    <property type="evidence" value="ECO:0007669"/>
    <property type="project" value="UniProtKB-EC"/>
</dbReference>
<dbReference type="Gene3D" id="1.20.59.10">
    <property type="entry name" value="Chorismate mutase"/>
    <property type="match status" value="1"/>
</dbReference>
<evidence type="ECO:0000313" key="6">
    <source>
        <dbReference type="EMBL" id="RDI48365.1"/>
    </source>
</evidence>
<keyword evidence="4" id="KW-0413">Isomerase</keyword>
<dbReference type="InterPro" id="IPR008240">
    <property type="entry name" value="Chorismate_mutase_periplasmic"/>
</dbReference>
<evidence type="ECO:0000256" key="4">
    <source>
        <dbReference type="ARBA" id="ARBA00023235"/>
    </source>
</evidence>
<dbReference type="Pfam" id="PF01817">
    <property type="entry name" value="CM_2"/>
    <property type="match status" value="1"/>
</dbReference>
<dbReference type="InterPro" id="IPR051331">
    <property type="entry name" value="Chorismate_mutase-related"/>
</dbReference>
<dbReference type="STRING" id="1210089.GCA_001613165_05477"/>